<organism evidence="2 3">
    <name type="scientific">Bacteroides eggerthii</name>
    <dbReference type="NCBI Taxonomy" id="28111"/>
    <lineage>
        <taxon>Bacteria</taxon>
        <taxon>Pseudomonadati</taxon>
        <taxon>Bacteroidota</taxon>
        <taxon>Bacteroidia</taxon>
        <taxon>Bacteroidales</taxon>
        <taxon>Bacteroidaceae</taxon>
        <taxon>Bacteroides</taxon>
    </lineage>
</organism>
<protein>
    <submittedName>
        <fullName evidence="2">HEAT repeat domain-containing protein</fullName>
    </submittedName>
</protein>
<evidence type="ECO:0000256" key="1">
    <source>
        <dbReference type="SAM" id="SignalP"/>
    </source>
</evidence>
<evidence type="ECO:0000313" key="2">
    <source>
        <dbReference type="EMBL" id="NME88067.1"/>
    </source>
</evidence>
<dbReference type="AlphaFoldDB" id="A0A7X9XJV7"/>
<name>A0A7X9XJV7_9BACE</name>
<reference evidence="2 3" key="1">
    <citation type="submission" date="2020-04" db="EMBL/GenBank/DDBJ databases">
        <authorList>
            <person name="Hitch T.C.A."/>
            <person name="Wylensek D."/>
            <person name="Clavel T."/>
        </authorList>
    </citation>
    <scope>NUCLEOTIDE SEQUENCE [LARGE SCALE GENOMIC DNA]</scope>
    <source>
        <strain evidence="2 3">WCA3-601-WT-5E</strain>
    </source>
</reference>
<dbReference type="Proteomes" id="UP000520291">
    <property type="component" value="Unassembled WGS sequence"/>
</dbReference>
<dbReference type="EMBL" id="JABAGL010000067">
    <property type="protein sequence ID" value="NME88067.1"/>
    <property type="molecule type" value="Genomic_DNA"/>
</dbReference>
<comment type="caution">
    <text evidence="2">The sequence shown here is derived from an EMBL/GenBank/DDBJ whole genome shotgun (WGS) entry which is preliminary data.</text>
</comment>
<keyword evidence="1" id="KW-0732">Signal</keyword>
<evidence type="ECO:0000313" key="3">
    <source>
        <dbReference type="Proteomes" id="UP000520291"/>
    </source>
</evidence>
<accession>A0A7X9XJV7</accession>
<gene>
    <name evidence="2" type="ORF">HF841_19025</name>
</gene>
<feature type="signal peptide" evidence="1">
    <location>
        <begin position="1"/>
        <end position="20"/>
    </location>
</feature>
<feature type="non-terminal residue" evidence="2">
    <location>
        <position position="169"/>
    </location>
</feature>
<sequence length="169" mass="19359">MIKKIIYLAFLLPLAGNAQTTVIKPLVKQPTAFAIITDNQTYANTKDAMHQYKTAVEDDGLATYLISGDWQNPDQVKQMIIKTYQECPSLEGLVLIGDVPVALVRNAQHMTTAFKMNEKAFPWDQSSVPTDRFYDDLNLKFEFIRQDSVNHQHFYYKLTEDSPQRLNPT</sequence>
<proteinExistence type="predicted"/>
<feature type="chain" id="PRO_5031531881" evidence="1">
    <location>
        <begin position="21"/>
        <end position="169"/>
    </location>
</feature>